<dbReference type="EMBL" id="SGSQ01000010">
    <property type="protein sequence ID" value="RZG46733.1"/>
    <property type="molecule type" value="Genomic_DNA"/>
</dbReference>
<protein>
    <submittedName>
        <fullName evidence="3">OmpW family protein</fullName>
    </submittedName>
</protein>
<feature type="chain" id="PRO_5044587874" evidence="1">
    <location>
        <begin position="20"/>
        <end position="367"/>
    </location>
</feature>
<dbReference type="GO" id="GO:0055085">
    <property type="term" value="P:transmembrane transport"/>
    <property type="evidence" value="ECO:0007669"/>
    <property type="project" value="TreeGrafter"/>
</dbReference>
<dbReference type="SUPFAM" id="SSF56925">
    <property type="entry name" value="OMPA-like"/>
    <property type="match status" value="1"/>
</dbReference>
<dbReference type="KEGG" id="awu:BEN71_06510"/>
<dbReference type="GO" id="GO:0019867">
    <property type="term" value="C:outer membrane"/>
    <property type="evidence" value="ECO:0007669"/>
    <property type="project" value="InterPro"/>
</dbReference>
<dbReference type="PANTHER" id="PTHR36920:SF1">
    <property type="entry name" value="OUTER MEMBRANE PROTEIN W"/>
    <property type="match status" value="1"/>
</dbReference>
<dbReference type="EMBL" id="CP033133">
    <property type="protein sequence ID" value="AYO53814.1"/>
    <property type="molecule type" value="Genomic_DNA"/>
</dbReference>
<dbReference type="RefSeq" id="WP_068973937.1">
    <property type="nucleotide sequence ID" value="NZ_CP031716.1"/>
</dbReference>
<sequence>MKTSKIFMALMLIPTVSFAKSPLFSMKEGDGFKRFSISAGWLHVMPQGKTNPIRVTTPIQEKTRVKVGEVSVDSVKTSIDTSTDEGKKQYAKFESILGVGEFFQLIKNGVLPANLSGESEINGLSQWTAADTGLEPQDVDTLGIMSKYQFTDNWALEMKGGIPPKVDIKGKGKIYSPMRGTAFPSDTSKFFGLGEMPLKKDIFITDLSAQDVVSTARAWTPAFELQYQFGKSGVNKFRPYLGVGVMYAYFNELKTHPAVQADLIASGHMVQNILDNKAGASLDKKTSSANPKIKVKADDAFAPIVTAGFTYDITPSWFAVASVSYAKLSNDISIDVVNQNNGQVLNHATTTIDTDPLLTYMGIGYRY</sequence>
<accession>A0A385C3B9</accession>
<feature type="signal peptide" evidence="1">
    <location>
        <begin position="1"/>
        <end position="19"/>
    </location>
</feature>
<dbReference type="InterPro" id="IPR011250">
    <property type="entry name" value="OMP/PagP_B-barrel"/>
</dbReference>
<reference evidence="2 4" key="1">
    <citation type="submission" date="2018-10" db="EMBL/GenBank/DDBJ databases">
        <title>The complete genome of Acinetobacter wuhouensis strain WCHAW010062.</title>
        <authorList>
            <person name="Hu Y."/>
            <person name="Long H."/>
            <person name="Feng Y."/>
            <person name="Zong Z."/>
        </authorList>
    </citation>
    <scope>NUCLEOTIDE SEQUENCE [LARGE SCALE GENOMIC DNA]</scope>
    <source>
        <strain evidence="2 4">WCHAW010062</strain>
    </source>
</reference>
<reference evidence="3 5" key="2">
    <citation type="submission" date="2019-02" db="EMBL/GenBank/DDBJ databases">
        <title>The Batch Genome Submission of Acinetobacter spp. strains.</title>
        <authorList>
            <person name="Qin J."/>
            <person name="Hu Y."/>
            <person name="Ye H."/>
            <person name="Wei L."/>
            <person name="Feng Y."/>
            <person name="Zong Z."/>
        </authorList>
    </citation>
    <scope>NUCLEOTIDE SEQUENCE [LARGE SCALE GENOMIC DNA]</scope>
    <source>
        <strain evidence="3 5">WCHAW060049</strain>
    </source>
</reference>
<dbReference type="Gene3D" id="2.40.160.20">
    <property type="match status" value="1"/>
</dbReference>
<dbReference type="PANTHER" id="PTHR36920">
    <property type="match status" value="1"/>
</dbReference>
<keyword evidence="1" id="KW-0732">Signal</keyword>
<evidence type="ECO:0000313" key="4">
    <source>
        <dbReference type="Proteomes" id="UP000279962"/>
    </source>
</evidence>
<dbReference type="Proteomes" id="UP000293863">
    <property type="component" value="Unassembled WGS sequence"/>
</dbReference>
<gene>
    <name evidence="2" type="ORF">CDG68_09310</name>
    <name evidence="3" type="ORF">EXU28_07850</name>
</gene>
<name>A0A385C3B9_9GAMM</name>
<proteinExistence type="predicted"/>
<evidence type="ECO:0000313" key="5">
    <source>
        <dbReference type="Proteomes" id="UP000293863"/>
    </source>
</evidence>
<dbReference type="InterPro" id="IPR005618">
    <property type="entry name" value="OMPW"/>
</dbReference>
<dbReference type="Proteomes" id="UP000279962">
    <property type="component" value="Chromosome"/>
</dbReference>
<evidence type="ECO:0000313" key="2">
    <source>
        <dbReference type="EMBL" id="AYO53814.1"/>
    </source>
</evidence>
<evidence type="ECO:0000313" key="3">
    <source>
        <dbReference type="EMBL" id="RZG46733.1"/>
    </source>
</evidence>
<organism evidence="3 5">
    <name type="scientific">Acinetobacter wuhouensis</name>
    <dbReference type="NCBI Taxonomy" id="1879050"/>
    <lineage>
        <taxon>Bacteria</taxon>
        <taxon>Pseudomonadati</taxon>
        <taxon>Pseudomonadota</taxon>
        <taxon>Gammaproteobacteria</taxon>
        <taxon>Moraxellales</taxon>
        <taxon>Moraxellaceae</taxon>
        <taxon>Acinetobacter</taxon>
    </lineage>
</organism>
<dbReference type="AlphaFoldDB" id="A0A385C3B9"/>
<dbReference type="STRING" id="1879050.GCA_001696605_01328"/>
<dbReference type="OrthoDB" id="9807574at2"/>
<keyword evidence="5" id="KW-1185">Reference proteome</keyword>
<evidence type="ECO:0000256" key="1">
    <source>
        <dbReference type="SAM" id="SignalP"/>
    </source>
</evidence>